<dbReference type="AlphaFoldDB" id="A0A0B7HC46"/>
<keyword evidence="1" id="KW-0472">Membrane</keyword>
<feature type="transmembrane region" description="Helical" evidence="1">
    <location>
        <begin position="12"/>
        <end position="30"/>
    </location>
</feature>
<feature type="transmembrane region" description="Helical" evidence="1">
    <location>
        <begin position="74"/>
        <end position="96"/>
    </location>
</feature>
<proteinExistence type="predicted"/>
<name>A0A0B7HC46_9FLAO</name>
<evidence type="ECO:0000313" key="2">
    <source>
        <dbReference type="EMBL" id="CEN37241.1"/>
    </source>
</evidence>
<keyword evidence="1" id="KW-1133">Transmembrane helix</keyword>
<evidence type="ECO:0000256" key="1">
    <source>
        <dbReference type="SAM" id="Phobius"/>
    </source>
</evidence>
<sequence>MYTFSNKLKLTAIVLIIVGILGVAYGFFTAPKTVEDVKTMLVDAHHAHNQAVDVHHDDAHYEHVLHQLQNKPWAALYVAALFFLFISLGVLAFYAINRASQAGWSPVLFPCNGSHNSLLATWCSSGFCYFSAFGLTF</sequence>
<dbReference type="EMBL" id="CDOE01000066">
    <property type="protein sequence ID" value="CEN37241.1"/>
    <property type="molecule type" value="Genomic_DNA"/>
</dbReference>
<protein>
    <submittedName>
        <fullName evidence="2">Uncharacterized protein</fullName>
    </submittedName>
</protein>
<dbReference type="Proteomes" id="UP000044026">
    <property type="component" value="Unassembled WGS sequence"/>
</dbReference>
<accession>A0A0B7HC46</accession>
<keyword evidence="1" id="KW-0812">Transmembrane</keyword>
<reference evidence="2 3" key="1">
    <citation type="submission" date="2015-01" db="EMBL/GenBank/DDBJ databases">
        <authorList>
            <person name="Xiang T."/>
            <person name="Song Y."/>
            <person name="Huang L."/>
            <person name="Wang B."/>
            <person name="Wu P."/>
        </authorList>
    </citation>
    <scope>NUCLEOTIDE SEQUENCE [LARGE SCALE GENOMIC DNA]</scope>
    <source>
        <strain evidence="2 3">Cc12</strain>
    </source>
</reference>
<organism evidence="2 3">
    <name type="scientific">Capnocytophaga canimorsus</name>
    <dbReference type="NCBI Taxonomy" id="28188"/>
    <lineage>
        <taxon>Bacteria</taxon>
        <taxon>Pseudomonadati</taxon>
        <taxon>Bacteroidota</taxon>
        <taxon>Flavobacteriia</taxon>
        <taxon>Flavobacteriales</taxon>
        <taxon>Flavobacteriaceae</taxon>
        <taxon>Capnocytophaga</taxon>
    </lineage>
</organism>
<evidence type="ECO:0000313" key="3">
    <source>
        <dbReference type="Proteomes" id="UP000044026"/>
    </source>
</evidence>
<gene>
    <name evidence="2" type="ORF">CCAN12_690032</name>
</gene>